<organism evidence="2 3">
    <name type="scientific">Prochlorothrix hollandica PCC 9006 = CALU 1027</name>
    <dbReference type="NCBI Taxonomy" id="317619"/>
    <lineage>
        <taxon>Bacteria</taxon>
        <taxon>Bacillati</taxon>
        <taxon>Cyanobacteriota</taxon>
        <taxon>Cyanophyceae</taxon>
        <taxon>Prochlorotrichales</taxon>
        <taxon>Prochlorotrichaceae</taxon>
        <taxon>Prochlorothrix</taxon>
    </lineage>
</organism>
<feature type="compositionally biased region" description="Low complexity" evidence="1">
    <location>
        <begin position="111"/>
        <end position="128"/>
    </location>
</feature>
<accession>A0A0M2Q2A7</accession>
<dbReference type="Proteomes" id="UP000034681">
    <property type="component" value="Unassembled WGS sequence"/>
</dbReference>
<proteinExistence type="predicted"/>
<dbReference type="RefSeq" id="WP_026099732.1">
    <property type="nucleotide sequence ID" value="NZ_KB235941.1"/>
</dbReference>
<sequence>MLNSLLQTIKDKLGGGKPSKKAKPKVPKELDSQWAEAIAAMNAISQPSSSAPAPRPPVPPVDADEMPTIVSLNAPPLPGSSPPGSSPPGSSPPGSSPPGLSPRRTPEIPGRPDFSSPDPSGSGSSQPRISPRAEVLVPALKQHPGMGNITASDCQEIKAYLLQRSALERDDRKDISLNLARRLKTTIGLEKLPQKMTADLFLEAIYVIYTAQA</sequence>
<keyword evidence="3" id="KW-1185">Reference proteome</keyword>
<gene>
    <name evidence="2" type="ORF">PROH_01580</name>
</gene>
<dbReference type="EMBL" id="AJTX02000002">
    <property type="protein sequence ID" value="KKJ01114.1"/>
    <property type="molecule type" value="Genomic_DNA"/>
</dbReference>
<evidence type="ECO:0000313" key="3">
    <source>
        <dbReference type="Proteomes" id="UP000034681"/>
    </source>
</evidence>
<feature type="region of interest" description="Disordered" evidence="1">
    <location>
        <begin position="1"/>
        <end position="129"/>
    </location>
</feature>
<dbReference type="STRING" id="317619.GCA_000332315_03492"/>
<dbReference type="AlphaFoldDB" id="A0A0M2Q2A7"/>
<feature type="compositionally biased region" description="Pro residues" evidence="1">
    <location>
        <begin position="75"/>
        <end position="100"/>
    </location>
</feature>
<protein>
    <submittedName>
        <fullName evidence="2">Uncharacterized protein</fullName>
    </submittedName>
</protein>
<evidence type="ECO:0000256" key="1">
    <source>
        <dbReference type="SAM" id="MobiDB-lite"/>
    </source>
</evidence>
<reference evidence="2" key="1">
    <citation type="submission" date="2012-04" db="EMBL/GenBank/DDBJ databases">
        <authorList>
            <person name="Borisov I.G."/>
            <person name="Ivanikova N.V."/>
            <person name="Pinevich A.V."/>
        </authorList>
    </citation>
    <scope>NUCLEOTIDE SEQUENCE</scope>
    <source>
        <strain evidence="2">CALU 1027</strain>
    </source>
</reference>
<evidence type="ECO:0000313" key="2">
    <source>
        <dbReference type="EMBL" id="KKJ01114.1"/>
    </source>
</evidence>
<name>A0A0M2Q2A7_PROHO</name>
<comment type="caution">
    <text evidence="2">The sequence shown here is derived from an EMBL/GenBank/DDBJ whole genome shotgun (WGS) entry which is preliminary data.</text>
</comment>